<dbReference type="GO" id="GO:0005829">
    <property type="term" value="C:cytosol"/>
    <property type="evidence" value="ECO:0007669"/>
    <property type="project" value="TreeGrafter"/>
</dbReference>
<dbReference type="EMBL" id="PPTO01000007">
    <property type="protein sequence ID" value="RDB58767.1"/>
    <property type="molecule type" value="Genomic_DNA"/>
</dbReference>
<dbReference type="Gene3D" id="3.40.50.720">
    <property type="entry name" value="NAD(P)-binding Rossmann-like Domain"/>
    <property type="match status" value="1"/>
</dbReference>
<dbReference type="PANTHER" id="PTHR10491">
    <property type="entry name" value="DTDP-4-DEHYDRORHAMNOSE REDUCTASE"/>
    <property type="match status" value="1"/>
</dbReference>
<evidence type="ECO:0000259" key="3">
    <source>
        <dbReference type="Pfam" id="PF04321"/>
    </source>
</evidence>
<dbReference type="InterPro" id="IPR005913">
    <property type="entry name" value="dTDP_dehydrorham_reduct"/>
</dbReference>
<evidence type="ECO:0000313" key="5">
    <source>
        <dbReference type="Proteomes" id="UP000253975"/>
    </source>
</evidence>
<dbReference type="Pfam" id="PF04321">
    <property type="entry name" value="RmlD_sub_bind"/>
    <property type="match status" value="1"/>
</dbReference>
<sequence length="282" mass="31051">MEPKTVVWIAGASGRLGRAIEHKLDHSRYTIIPTDIEVDITDLTTVVQHADTYRPEIIINCAAMARKEDAEANPDLAYKVNALGARNLAIAATSSAATLVHLSTDDLFPGVIAHPINEFDKTLPPHIYGKSKEAGERLVRELCSRHIIVRSSWVYTANEDDLIARLLKACREGQTVEVPTNQYASPTSVDTLAEFIVAALECDEFGTFHAADKGLCSRFEFAKHVCDLAGVPTTTLVGRQDPAEAYRIELDNLMMRLTGVYSMPSWQDDVKNYLGAHGLLTE</sequence>
<dbReference type="Proteomes" id="UP000253975">
    <property type="component" value="Unassembled WGS sequence"/>
</dbReference>
<dbReference type="CDD" id="cd05254">
    <property type="entry name" value="dTDP_HR_like_SDR_e"/>
    <property type="match status" value="1"/>
</dbReference>
<keyword evidence="2" id="KW-0521">NADP</keyword>
<evidence type="ECO:0000256" key="2">
    <source>
        <dbReference type="RuleBase" id="RU364082"/>
    </source>
</evidence>
<keyword evidence="2" id="KW-0560">Oxidoreductase</keyword>
<evidence type="ECO:0000313" key="4">
    <source>
        <dbReference type="EMBL" id="RDB58767.1"/>
    </source>
</evidence>
<comment type="function">
    <text evidence="2">Catalyzes the reduction of dTDP-6-deoxy-L-lyxo-4-hexulose to yield dTDP-L-rhamnose.</text>
</comment>
<dbReference type="InterPro" id="IPR029903">
    <property type="entry name" value="RmlD-like-bd"/>
</dbReference>
<accession>A0A369LJD1</accession>
<comment type="caution">
    <text evidence="4">The sequence shown here is derived from an EMBL/GenBank/DDBJ whole genome shotgun (WGS) entry which is preliminary data.</text>
</comment>
<gene>
    <name evidence="4" type="ORF">C1881_05385</name>
</gene>
<dbReference type="UniPathway" id="UPA00124"/>
<dbReference type="InterPro" id="IPR036291">
    <property type="entry name" value="NAD(P)-bd_dom_sf"/>
</dbReference>
<comment type="pathway">
    <text evidence="2">Carbohydrate biosynthesis; dTDP-L-rhamnose biosynthesis.</text>
</comment>
<dbReference type="Gene3D" id="3.90.25.10">
    <property type="entry name" value="UDP-galactose 4-epimerase, domain 1"/>
    <property type="match status" value="1"/>
</dbReference>
<proteinExistence type="inferred from homology"/>
<comment type="similarity">
    <text evidence="1 2">Belongs to the dTDP-4-dehydrorhamnose reductase family.</text>
</comment>
<protein>
    <recommendedName>
        <fullName evidence="2">dTDP-4-dehydrorhamnose reductase</fullName>
        <ecNumber evidence="2">1.1.1.133</ecNumber>
    </recommendedName>
</protein>
<dbReference type="AlphaFoldDB" id="A0A369LJD1"/>
<name>A0A369LJD1_9ACTN</name>
<dbReference type="GO" id="GO:0008831">
    <property type="term" value="F:dTDP-4-dehydrorhamnose reductase activity"/>
    <property type="evidence" value="ECO:0007669"/>
    <property type="project" value="UniProtKB-EC"/>
</dbReference>
<dbReference type="GO" id="GO:0019305">
    <property type="term" value="P:dTDP-rhamnose biosynthetic process"/>
    <property type="evidence" value="ECO:0007669"/>
    <property type="project" value="UniProtKB-UniPathway"/>
</dbReference>
<dbReference type="EC" id="1.1.1.133" evidence="2"/>
<dbReference type="SUPFAM" id="SSF51735">
    <property type="entry name" value="NAD(P)-binding Rossmann-fold domains"/>
    <property type="match status" value="1"/>
</dbReference>
<feature type="domain" description="RmlD-like substrate binding" evidence="3">
    <location>
        <begin position="7"/>
        <end position="274"/>
    </location>
</feature>
<evidence type="ECO:0000256" key="1">
    <source>
        <dbReference type="ARBA" id="ARBA00010944"/>
    </source>
</evidence>
<reference evidence="4 5" key="1">
    <citation type="journal article" date="2018" name="Elife">
        <title>Discovery and characterization of a prevalent human gut bacterial enzyme sufficient for the inactivation of a family of plant toxins.</title>
        <authorList>
            <person name="Koppel N."/>
            <person name="Bisanz J.E."/>
            <person name="Pandelia M.E."/>
            <person name="Turnbaugh P.J."/>
            <person name="Balskus E.P."/>
        </authorList>
    </citation>
    <scope>NUCLEOTIDE SEQUENCE [LARGE SCALE GENOMIC DNA]</scope>
    <source>
        <strain evidence="4 5">OB21 GAM31</strain>
    </source>
</reference>
<dbReference type="PANTHER" id="PTHR10491:SF4">
    <property type="entry name" value="METHIONINE ADENOSYLTRANSFERASE 2 SUBUNIT BETA"/>
    <property type="match status" value="1"/>
</dbReference>
<organism evidence="4 5">
    <name type="scientific">Slackia isoflavoniconvertens</name>
    <dbReference type="NCBI Taxonomy" id="572010"/>
    <lineage>
        <taxon>Bacteria</taxon>
        <taxon>Bacillati</taxon>
        <taxon>Actinomycetota</taxon>
        <taxon>Coriobacteriia</taxon>
        <taxon>Eggerthellales</taxon>
        <taxon>Eggerthellaceae</taxon>
        <taxon>Slackia</taxon>
    </lineage>
</organism>